<dbReference type="InterPro" id="IPR007329">
    <property type="entry name" value="FMN-bd"/>
</dbReference>
<organism evidence="3 4">
    <name type="scientific">Prosthecobacter fluviatilis</name>
    <dbReference type="NCBI Taxonomy" id="445931"/>
    <lineage>
        <taxon>Bacteria</taxon>
        <taxon>Pseudomonadati</taxon>
        <taxon>Verrucomicrobiota</taxon>
        <taxon>Verrucomicrobiia</taxon>
        <taxon>Verrucomicrobiales</taxon>
        <taxon>Verrucomicrobiaceae</taxon>
        <taxon>Prosthecobacter</taxon>
    </lineage>
</organism>
<feature type="domain" description="FMN-binding" evidence="2">
    <location>
        <begin position="229"/>
        <end position="317"/>
    </location>
</feature>
<keyword evidence="1" id="KW-0472">Membrane</keyword>
<proteinExistence type="predicted"/>
<protein>
    <submittedName>
        <fullName evidence="3">FMN-binding protein</fullName>
    </submittedName>
</protein>
<evidence type="ECO:0000313" key="3">
    <source>
        <dbReference type="EMBL" id="MFC5457859.1"/>
    </source>
</evidence>
<dbReference type="InterPro" id="IPR017896">
    <property type="entry name" value="4Fe4S_Fe-S-bd"/>
</dbReference>
<dbReference type="SMART" id="SM00900">
    <property type="entry name" value="FMN_bind"/>
    <property type="match status" value="2"/>
</dbReference>
<feature type="transmembrane region" description="Helical" evidence="1">
    <location>
        <begin position="369"/>
        <end position="392"/>
    </location>
</feature>
<gene>
    <name evidence="3" type="ORF">ACFQDI_23520</name>
</gene>
<feature type="transmembrane region" description="Helical" evidence="1">
    <location>
        <begin position="340"/>
        <end position="357"/>
    </location>
</feature>
<feature type="domain" description="FMN-binding" evidence="2">
    <location>
        <begin position="86"/>
        <end position="168"/>
    </location>
</feature>
<dbReference type="Proteomes" id="UP001596052">
    <property type="component" value="Unassembled WGS sequence"/>
</dbReference>
<comment type="caution">
    <text evidence="3">The sequence shown here is derived from an EMBL/GenBank/DDBJ whole genome shotgun (WGS) entry which is preliminary data.</text>
</comment>
<keyword evidence="4" id="KW-1185">Reference proteome</keyword>
<evidence type="ECO:0000256" key="1">
    <source>
        <dbReference type="SAM" id="Phobius"/>
    </source>
</evidence>
<dbReference type="Pfam" id="PF12801">
    <property type="entry name" value="Fer4_5"/>
    <property type="match status" value="3"/>
</dbReference>
<dbReference type="Pfam" id="PF04205">
    <property type="entry name" value="FMN_bind"/>
    <property type="match status" value="1"/>
</dbReference>
<reference evidence="4" key="1">
    <citation type="journal article" date="2019" name="Int. J. Syst. Evol. Microbiol.">
        <title>The Global Catalogue of Microorganisms (GCM) 10K type strain sequencing project: providing services to taxonomists for standard genome sequencing and annotation.</title>
        <authorList>
            <consortium name="The Broad Institute Genomics Platform"/>
            <consortium name="The Broad Institute Genome Sequencing Center for Infectious Disease"/>
            <person name="Wu L."/>
            <person name="Ma J."/>
        </authorList>
    </citation>
    <scope>NUCLEOTIDE SEQUENCE [LARGE SCALE GENOMIC DNA]</scope>
    <source>
        <strain evidence="4">CGMCC 4.1469</strain>
    </source>
</reference>
<feature type="transmembrane region" description="Helical" evidence="1">
    <location>
        <begin position="398"/>
        <end position="417"/>
    </location>
</feature>
<keyword evidence="1" id="KW-1133">Transmembrane helix</keyword>
<dbReference type="EMBL" id="JBHSMQ010000013">
    <property type="protein sequence ID" value="MFC5457859.1"/>
    <property type="molecule type" value="Genomic_DNA"/>
</dbReference>
<feature type="transmembrane region" description="Helical" evidence="1">
    <location>
        <begin position="494"/>
        <end position="517"/>
    </location>
</feature>
<accession>A0ABW0KWV7</accession>
<evidence type="ECO:0000313" key="4">
    <source>
        <dbReference type="Proteomes" id="UP001596052"/>
    </source>
</evidence>
<sequence length="557" mass="59927">MPKSNRWKSTALRLWRVGLLVLAVLAIQRGNPPAGAVVLTVERVRDFFPAAAALVSQNGMQAVKDESGITLGHVMQTSPEGDDIIGYSGPTNTLIALDSRGKVLGLRILGSGDTTDHVAEVVRERAFFKQFAGKKAAELASLQPQAVTGATLTSSAIAEGVLRRMGKSATTSLRFPDGITLEEVQKLESKAAKLRESKAHPGSQEVLDEKGTIIALAVRTAPASDGTVGYKGPSDTFMLMDASGGTLRGIALRRSYDTEQYVGYVTGDPAFLKTFDGMTTEQIAHIDFNAAGVEGVSGATQTSYGIAEGVRVRAENLLKEKEARRSWWQQMGERWRWQDSGHALVLLAAFVMAFTPLRGRAWCRHLHHALLVVYGGFIAGEMLSQGLLAGWAAHGTPWRTAQGLVLLAAVALLGPVFTGKQLYCHHICPHGALQQLAVRRLPWQWSPSKKADALLSKIPFLLLTLVLFSVAFALPVNLNALEPFDAYVFRVAGWASIGIALGGLLFSLFTPLAYCRYGCPTGALFKLLRFTGDGDRLGVRDWAAALCVALVLLLAPG</sequence>
<evidence type="ECO:0000259" key="2">
    <source>
        <dbReference type="SMART" id="SM00900"/>
    </source>
</evidence>
<name>A0ABW0KWV7_9BACT</name>
<keyword evidence="1" id="KW-0812">Transmembrane</keyword>
<dbReference type="RefSeq" id="WP_377171618.1">
    <property type="nucleotide sequence ID" value="NZ_JBHSMQ010000013.1"/>
</dbReference>
<feature type="transmembrane region" description="Helical" evidence="1">
    <location>
        <begin position="454"/>
        <end position="474"/>
    </location>
</feature>